<dbReference type="AlphaFoldDB" id="A0A502GYS6"/>
<dbReference type="InterPro" id="IPR054243">
    <property type="entry name" value="DUF6970"/>
</dbReference>
<dbReference type="EMBL" id="RCYZ01000002">
    <property type="protein sequence ID" value="TPG67024.1"/>
    <property type="molecule type" value="Genomic_DNA"/>
</dbReference>
<reference evidence="3 4" key="1">
    <citation type="journal article" date="2019" name="Environ. Microbiol.">
        <title>Species interactions and distinct microbial communities in high Arctic permafrost affected cryosols are associated with the CH4 and CO2 gas fluxes.</title>
        <authorList>
            <person name="Altshuler I."/>
            <person name="Hamel J."/>
            <person name="Turney S."/>
            <person name="Magnuson E."/>
            <person name="Levesque R."/>
            <person name="Greer C."/>
            <person name="Whyte L.G."/>
        </authorList>
    </citation>
    <scope>NUCLEOTIDE SEQUENCE [LARGE SCALE GENOMIC DNA]</scope>
    <source>
        <strain evidence="3 4">S9.2P</strain>
    </source>
</reference>
<organism evidence="3 4">
    <name type="scientific">Hymenobacter nivis</name>
    <dbReference type="NCBI Taxonomy" id="1850093"/>
    <lineage>
        <taxon>Bacteria</taxon>
        <taxon>Pseudomonadati</taxon>
        <taxon>Bacteroidota</taxon>
        <taxon>Cytophagia</taxon>
        <taxon>Cytophagales</taxon>
        <taxon>Hymenobacteraceae</taxon>
        <taxon>Hymenobacter</taxon>
    </lineage>
</organism>
<evidence type="ECO:0000313" key="4">
    <source>
        <dbReference type="Proteomes" id="UP000317646"/>
    </source>
</evidence>
<accession>A0A502GYS6</accession>
<evidence type="ECO:0000313" key="3">
    <source>
        <dbReference type="EMBL" id="TPG67024.1"/>
    </source>
</evidence>
<evidence type="ECO:0000259" key="2">
    <source>
        <dbReference type="Pfam" id="PF22311"/>
    </source>
</evidence>
<evidence type="ECO:0000256" key="1">
    <source>
        <dbReference type="SAM" id="SignalP"/>
    </source>
</evidence>
<dbReference type="Pfam" id="PF22311">
    <property type="entry name" value="DUF6970"/>
    <property type="match status" value="1"/>
</dbReference>
<gene>
    <name evidence="3" type="ORF">EAH73_04590</name>
</gene>
<protein>
    <recommendedName>
        <fullName evidence="2">DUF6970 domain-containing protein</fullName>
    </recommendedName>
</protein>
<comment type="caution">
    <text evidence="3">The sequence shown here is derived from an EMBL/GenBank/DDBJ whole genome shotgun (WGS) entry which is preliminary data.</text>
</comment>
<feature type="domain" description="DUF6970" evidence="2">
    <location>
        <begin position="52"/>
        <end position="128"/>
    </location>
</feature>
<feature type="chain" id="PRO_5021416722" description="DUF6970 domain-containing protein" evidence="1">
    <location>
        <begin position="22"/>
        <end position="130"/>
    </location>
</feature>
<proteinExistence type="predicted"/>
<keyword evidence="4" id="KW-1185">Reference proteome</keyword>
<feature type="signal peptide" evidence="1">
    <location>
        <begin position="1"/>
        <end position="21"/>
    </location>
</feature>
<sequence length="130" mass="14440">MPALFLIFAMRNLRIFCWAVASSLPLLAFQCGSAASEPAPDCAASIQTKIAELQTLPKGNPAYEIWQYAYQGRKVYLVTSSCCDQYITLYDECLNVLCAPSGGLTGKGDGRCPEFYQLSTDRQLVWRDPR</sequence>
<name>A0A502GYS6_9BACT</name>
<dbReference type="Proteomes" id="UP000317646">
    <property type="component" value="Unassembled WGS sequence"/>
</dbReference>
<keyword evidence="1" id="KW-0732">Signal</keyword>